<reference evidence="9" key="1">
    <citation type="submission" date="2025-08" db="UniProtKB">
        <authorList>
            <consortium name="RefSeq"/>
        </authorList>
    </citation>
    <scope>IDENTIFICATION</scope>
    <source>
        <tissue evidence="9">Leaf</tissue>
    </source>
</reference>
<dbReference type="OrthoDB" id="417037at2759"/>
<evidence type="ECO:0000256" key="3">
    <source>
        <dbReference type="ARBA" id="ARBA00022989"/>
    </source>
</evidence>
<feature type="region of interest" description="Disordered" evidence="5">
    <location>
        <begin position="1"/>
        <end position="22"/>
    </location>
</feature>
<evidence type="ECO:0000256" key="4">
    <source>
        <dbReference type="ARBA" id="ARBA00023136"/>
    </source>
</evidence>
<feature type="domain" description="Sugar phosphate transporter" evidence="7">
    <location>
        <begin position="37"/>
        <end position="325"/>
    </location>
</feature>
<dbReference type="Pfam" id="PF03151">
    <property type="entry name" value="TPT"/>
    <property type="match status" value="1"/>
</dbReference>
<dbReference type="AlphaFoldDB" id="A0A8B8MMK0"/>
<gene>
    <name evidence="9" type="primary">LOC115726186</name>
</gene>
<dbReference type="PANTHER" id="PTHR11132">
    <property type="entry name" value="SOLUTE CARRIER FAMILY 35"/>
    <property type="match status" value="1"/>
</dbReference>
<dbReference type="GeneID" id="115726186"/>
<keyword evidence="2 6" id="KW-0812">Transmembrane</keyword>
<keyword evidence="3 6" id="KW-1133">Transmembrane helix</keyword>
<feature type="transmembrane region" description="Helical" evidence="6">
    <location>
        <begin position="27"/>
        <end position="44"/>
    </location>
</feature>
<dbReference type="Proteomes" id="UP000827889">
    <property type="component" value="Chromosome 4"/>
</dbReference>
<dbReference type="RefSeq" id="XP_030511820.1">
    <property type="nucleotide sequence ID" value="XM_030655960.2"/>
</dbReference>
<evidence type="ECO:0000313" key="9">
    <source>
        <dbReference type="RefSeq" id="XP_030511820.1"/>
    </source>
</evidence>
<evidence type="ECO:0000313" key="8">
    <source>
        <dbReference type="Proteomes" id="UP000827889"/>
    </source>
</evidence>
<keyword evidence="4 6" id="KW-0472">Membrane</keyword>
<feature type="transmembrane region" description="Helical" evidence="6">
    <location>
        <begin position="156"/>
        <end position="177"/>
    </location>
</feature>
<keyword evidence="8" id="KW-1185">Reference proteome</keyword>
<organism evidence="8 9">
    <name type="scientific">Rhodamnia argentea</name>
    <dbReference type="NCBI Taxonomy" id="178133"/>
    <lineage>
        <taxon>Eukaryota</taxon>
        <taxon>Viridiplantae</taxon>
        <taxon>Streptophyta</taxon>
        <taxon>Embryophyta</taxon>
        <taxon>Tracheophyta</taxon>
        <taxon>Spermatophyta</taxon>
        <taxon>Magnoliopsida</taxon>
        <taxon>eudicotyledons</taxon>
        <taxon>Gunneridae</taxon>
        <taxon>Pentapetalae</taxon>
        <taxon>rosids</taxon>
        <taxon>malvids</taxon>
        <taxon>Myrtales</taxon>
        <taxon>Myrtaceae</taxon>
        <taxon>Myrtoideae</taxon>
        <taxon>Myrteae</taxon>
        <taxon>Australasian group</taxon>
        <taxon>Rhodamnia</taxon>
    </lineage>
</organism>
<evidence type="ECO:0000256" key="6">
    <source>
        <dbReference type="SAM" id="Phobius"/>
    </source>
</evidence>
<evidence type="ECO:0000256" key="2">
    <source>
        <dbReference type="ARBA" id="ARBA00022692"/>
    </source>
</evidence>
<dbReference type="GO" id="GO:0016020">
    <property type="term" value="C:membrane"/>
    <property type="evidence" value="ECO:0007669"/>
    <property type="project" value="UniProtKB-SubCell"/>
</dbReference>
<accession>A0A8B8MMK0</accession>
<name>A0A8B8MMK0_9MYRT</name>
<dbReference type="InterPro" id="IPR050186">
    <property type="entry name" value="TPT_transporter"/>
</dbReference>
<feature type="transmembrane region" description="Helical" evidence="6">
    <location>
        <begin position="255"/>
        <end position="273"/>
    </location>
</feature>
<feature type="transmembrane region" description="Helical" evidence="6">
    <location>
        <begin position="285"/>
        <end position="303"/>
    </location>
</feature>
<evidence type="ECO:0000256" key="1">
    <source>
        <dbReference type="ARBA" id="ARBA00004141"/>
    </source>
</evidence>
<evidence type="ECO:0000259" key="7">
    <source>
        <dbReference type="Pfam" id="PF03151"/>
    </source>
</evidence>
<sequence length="333" mass="36348">MAKDHEMMPVTDPSSKTSSPSAMSRKGAYAAGSYMACAVLLVMFNKAALSSYHFPCANVITLFQLVCSCLLLYALRCWDIISFSAGETQSIRYNPATLVPHKTLLHTIPLAVSYLLYMLVSMESIRGVNVPMYTTLRRTTVAFTMVVEYFLTGQRYSLPVVGSVGIIILGAFIAGARDLSFDSYGYMVVFMSNICTAVYLASIARIGKSSGLNSFGLMWCNGIICGPILLIWTSISGDLETTVKFPNLFAPGFQAVMALSCTMAFLINYCVFWNTMLNSALTQTICGNLKDLFTIGLGWLMFGGLPFDLLNVVGQSLGFLGSCLYAYCKLQGR</sequence>
<comment type="subcellular location">
    <subcellularLocation>
        <location evidence="1">Membrane</location>
        <topology evidence="1">Multi-pass membrane protein</topology>
    </subcellularLocation>
</comment>
<proteinExistence type="predicted"/>
<dbReference type="InterPro" id="IPR004853">
    <property type="entry name" value="Sugar_P_trans_dom"/>
</dbReference>
<feature type="transmembrane region" description="Helical" evidence="6">
    <location>
        <begin position="103"/>
        <end position="120"/>
    </location>
</feature>
<evidence type="ECO:0000256" key="5">
    <source>
        <dbReference type="SAM" id="MobiDB-lite"/>
    </source>
</evidence>
<feature type="transmembrane region" description="Helical" evidence="6">
    <location>
        <begin position="56"/>
        <end position="75"/>
    </location>
</feature>
<protein>
    <submittedName>
        <fullName evidence="9">UDP-N-acetylglucosamine transporter UGNT1-like isoform X1</fullName>
    </submittedName>
</protein>
<feature type="transmembrane region" description="Helical" evidence="6">
    <location>
        <begin position="183"/>
        <end position="203"/>
    </location>
</feature>
<dbReference type="KEGG" id="rarg:115726186"/>
<feature type="transmembrane region" description="Helical" evidence="6">
    <location>
        <begin position="215"/>
        <end position="235"/>
    </location>
</feature>